<dbReference type="Proteomes" id="UP000245489">
    <property type="component" value="Unassembled WGS sequence"/>
</dbReference>
<dbReference type="Gene3D" id="3.10.620.30">
    <property type="match status" value="1"/>
</dbReference>
<dbReference type="Pfam" id="PF01841">
    <property type="entry name" value="Transglut_core"/>
    <property type="match status" value="1"/>
</dbReference>
<keyword evidence="5" id="KW-1185">Reference proteome</keyword>
<protein>
    <submittedName>
        <fullName evidence="4">Transglutaminase superfamily protein</fullName>
    </submittedName>
</protein>
<sequence length="664" mass="75647">MPFFTTTLKNTLICVCSIFFQFSVFAQDVPIKFGKIDMADLQMKVYPKDTAAEAVVLADYGESYHQYSSTVGLQMIYFRHRRIKILKKAGYDWATHAILTTHTRSGGKEYITDLRGATYNLVDGKMVTEKLSKESIFDEKVSESQAQRKISLPNVKEGSIIEYTYRITSDFDTEIKTWEFQKSIPTVWSEYRVMIPSFYKFQVISQGYEPFAISEKKSENINFGPNVASEAGDKFRWAMKDVPALKEEPFMTTIDDYRSQIEFEIAAYTPAGGMHKYFSLTWNDFSTTLNGYESFGVQLKRGGFLKDVATNIKASAKDTLSKIQAAYDYISKNMTWNGNTSFFVSSNLKKALETKTGNAADINLMLVVLLRELDIQADPVVLSTRDNGRVLENYVLERKFNYVIAHTVVNGKPLLLDATEPFLKLGVLPIRCLNQYGRLIQGNSGDWVALDSKEKLSKTLILDMKINPDGQLQGNVSVAFLGYYGQDYRQTIKKETKDKFIENFKKSHPQWEITKTTIEGYEDITVPLVTKFETAINEKSNVAGDRIYLSPMIGEGEEKNPFTAVERKFPVDFGTLMEESFVATYVIPEGYMVEEIPKGIKVSLPEDGGRFMFVVGIQEENKIVVSSRINLKKTTYLAEEYESLRKFYDQIVQKHAEQIVLKKK</sequence>
<keyword evidence="1" id="KW-0732">Signal</keyword>
<dbReference type="Pfam" id="PF12969">
    <property type="entry name" value="DUF3857"/>
    <property type="match status" value="1"/>
</dbReference>
<dbReference type="SUPFAM" id="SSF54001">
    <property type="entry name" value="Cysteine proteinases"/>
    <property type="match status" value="1"/>
</dbReference>
<comment type="caution">
    <text evidence="4">The sequence shown here is derived from an EMBL/GenBank/DDBJ whole genome shotgun (WGS) entry which is preliminary data.</text>
</comment>
<proteinExistence type="predicted"/>
<evidence type="ECO:0000259" key="2">
    <source>
        <dbReference type="Pfam" id="PF01841"/>
    </source>
</evidence>
<dbReference type="OrthoDB" id="98874at2"/>
<dbReference type="InterPro" id="IPR002931">
    <property type="entry name" value="Transglutaminase-like"/>
</dbReference>
<reference evidence="4 5" key="1">
    <citation type="submission" date="2018-05" db="EMBL/GenBank/DDBJ databases">
        <title>Genomic Encyclopedia of Archaeal and Bacterial Type Strains, Phase II (KMG-II): from individual species to whole genera.</title>
        <authorList>
            <person name="Goeker M."/>
        </authorList>
    </citation>
    <scope>NUCLEOTIDE SEQUENCE [LARGE SCALE GENOMIC DNA]</scope>
    <source>
        <strain evidence="4 5">DSM 22214</strain>
    </source>
</reference>
<feature type="domain" description="DUF3857" evidence="3">
    <location>
        <begin position="77"/>
        <end position="244"/>
    </location>
</feature>
<dbReference type="Gene3D" id="2.60.40.3140">
    <property type="match status" value="1"/>
</dbReference>
<evidence type="ECO:0000256" key="1">
    <source>
        <dbReference type="SAM" id="SignalP"/>
    </source>
</evidence>
<evidence type="ECO:0000313" key="5">
    <source>
        <dbReference type="Proteomes" id="UP000245489"/>
    </source>
</evidence>
<evidence type="ECO:0000259" key="3">
    <source>
        <dbReference type="Pfam" id="PF12969"/>
    </source>
</evidence>
<dbReference type="InterPro" id="IPR024618">
    <property type="entry name" value="DUF3857"/>
</dbReference>
<name>A0A316DH53_9BACT</name>
<dbReference type="Gene3D" id="2.60.120.1130">
    <property type="match status" value="1"/>
</dbReference>
<feature type="signal peptide" evidence="1">
    <location>
        <begin position="1"/>
        <end position="26"/>
    </location>
</feature>
<dbReference type="EMBL" id="QGGO01000035">
    <property type="protein sequence ID" value="PWK17464.1"/>
    <property type="molecule type" value="Genomic_DNA"/>
</dbReference>
<evidence type="ECO:0000313" key="4">
    <source>
        <dbReference type="EMBL" id="PWK17464.1"/>
    </source>
</evidence>
<dbReference type="AlphaFoldDB" id="A0A316DH53"/>
<feature type="chain" id="PRO_5016285895" evidence="1">
    <location>
        <begin position="27"/>
        <end position="664"/>
    </location>
</feature>
<feature type="domain" description="Transglutaminase-like" evidence="2">
    <location>
        <begin position="307"/>
        <end position="388"/>
    </location>
</feature>
<gene>
    <name evidence="4" type="ORF">LV89_04379</name>
</gene>
<dbReference type="InterPro" id="IPR038765">
    <property type="entry name" value="Papain-like_cys_pep_sf"/>
</dbReference>
<organism evidence="4 5">
    <name type="scientific">Arcicella aurantiaca</name>
    <dbReference type="NCBI Taxonomy" id="591202"/>
    <lineage>
        <taxon>Bacteria</taxon>
        <taxon>Pseudomonadati</taxon>
        <taxon>Bacteroidota</taxon>
        <taxon>Cytophagia</taxon>
        <taxon>Cytophagales</taxon>
        <taxon>Flectobacillaceae</taxon>
        <taxon>Arcicella</taxon>
    </lineage>
</organism>
<accession>A0A316DH53</accession>
<dbReference type="RefSeq" id="WP_109745038.1">
    <property type="nucleotide sequence ID" value="NZ_QGGO01000035.1"/>
</dbReference>